<evidence type="ECO:0000313" key="3">
    <source>
        <dbReference type="Proteomes" id="UP000178615"/>
    </source>
</evidence>
<dbReference type="InterPro" id="IPR015947">
    <property type="entry name" value="PUA-like_sf"/>
</dbReference>
<name>A0A1F4UL56_UNCKA</name>
<reference evidence="2 3" key="1">
    <citation type="journal article" date="2016" name="Nat. Commun.">
        <title>Thousands of microbial genomes shed light on interconnected biogeochemical processes in an aquifer system.</title>
        <authorList>
            <person name="Anantharaman K."/>
            <person name="Brown C.T."/>
            <person name="Hug L.A."/>
            <person name="Sharon I."/>
            <person name="Castelle C.J."/>
            <person name="Probst A.J."/>
            <person name="Thomas B.C."/>
            <person name="Singh A."/>
            <person name="Wilkins M.J."/>
            <person name="Karaoz U."/>
            <person name="Brodie E.L."/>
            <person name="Williams K.H."/>
            <person name="Hubbard S.S."/>
            <person name="Banfield J.F."/>
        </authorList>
    </citation>
    <scope>NUCLEOTIDE SEQUENCE [LARGE SCALE GENOMIC DNA]</scope>
</reference>
<sequence length="107" mass="12468">MKTLKFSPELVKLIKNGSKTITWRLFDDKNIKKGDKLLFIQRPELIPFAKALVTDVKVKLIKDLNDQDKKGHEEVGSDKDICKTYSKYYKKQITSETQVKVIHFKIV</sequence>
<dbReference type="Gene3D" id="2.30.130.30">
    <property type="entry name" value="Hypothetical protein"/>
    <property type="match status" value="1"/>
</dbReference>
<dbReference type="SMART" id="SM01022">
    <property type="entry name" value="ASCH"/>
    <property type="match status" value="1"/>
</dbReference>
<organism evidence="2 3">
    <name type="scientific">candidate division WWE3 bacterium RBG_19FT_COMBO_34_6</name>
    <dbReference type="NCBI Taxonomy" id="1802612"/>
    <lineage>
        <taxon>Bacteria</taxon>
        <taxon>Katanobacteria</taxon>
    </lineage>
</organism>
<dbReference type="InterPro" id="IPR007374">
    <property type="entry name" value="ASCH_domain"/>
</dbReference>
<dbReference type="SUPFAM" id="SSF88697">
    <property type="entry name" value="PUA domain-like"/>
    <property type="match status" value="1"/>
</dbReference>
<evidence type="ECO:0000259" key="1">
    <source>
        <dbReference type="SMART" id="SM01022"/>
    </source>
</evidence>
<dbReference type="Pfam" id="PF04266">
    <property type="entry name" value="ASCH"/>
    <property type="match status" value="1"/>
</dbReference>
<dbReference type="Proteomes" id="UP000178615">
    <property type="component" value="Unassembled WGS sequence"/>
</dbReference>
<proteinExistence type="predicted"/>
<accession>A0A1F4UL56</accession>
<feature type="domain" description="ASCH" evidence="1">
    <location>
        <begin position="4"/>
        <end position="107"/>
    </location>
</feature>
<dbReference type="EMBL" id="MEUV01000026">
    <property type="protein sequence ID" value="OGC45582.1"/>
    <property type="molecule type" value="Genomic_DNA"/>
</dbReference>
<gene>
    <name evidence="2" type="ORF">A2V49_03735</name>
</gene>
<evidence type="ECO:0000313" key="2">
    <source>
        <dbReference type="EMBL" id="OGC45582.1"/>
    </source>
</evidence>
<comment type="caution">
    <text evidence="2">The sequence shown here is derived from an EMBL/GenBank/DDBJ whole genome shotgun (WGS) entry which is preliminary data.</text>
</comment>
<dbReference type="AlphaFoldDB" id="A0A1F4UL56"/>
<protein>
    <recommendedName>
        <fullName evidence="1">ASCH domain-containing protein</fullName>
    </recommendedName>
</protein>